<accession>A0A2I1KV54</accession>
<dbReference type="RefSeq" id="WP_006549704.1">
    <property type="nucleotide sequence ID" value="NZ_CP136961.1"/>
</dbReference>
<comment type="similarity">
    <text evidence="1">Belongs to the aldo/keto reductase family.</text>
</comment>
<evidence type="ECO:0000313" key="9">
    <source>
        <dbReference type="Proteomes" id="UP000234778"/>
    </source>
</evidence>
<proteinExistence type="inferred from homology"/>
<comment type="caution">
    <text evidence="8">The sequence shown here is derived from an EMBL/GenBank/DDBJ whole genome shotgun (WGS) entry which is preliminary data.</text>
</comment>
<keyword evidence="2" id="KW-0521">NADP</keyword>
<dbReference type="PANTHER" id="PTHR43827:SF3">
    <property type="entry name" value="NADP-DEPENDENT OXIDOREDUCTASE DOMAIN-CONTAINING PROTEIN"/>
    <property type="match status" value="1"/>
</dbReference>
<dbReference type="Proteomes" id="UP000234778">
    <property type="component" value="Unassembled WGS sequence"/>
</dbReference>
<feature type="active site" description="Proton donor" evidence="4">
    <location>
        <position position="46"/>
    </location>
</feature>
<dbReference type="SUPFAM" id="SSF51430">
    <property type="entry name" value="NAD(P)-linked oxidoreductase"/>
    <property type="match status" value="1"/>
</dbReference>
<reference evidence="8 9" key="1">
    <citation type="submission" date="2017-12" db="EMBL/GenBank/DDBJ databases">
        <title>Phylogenetic diversity of female urinary microbiome.</title>
        <authorList>
            <person name="Thomas-White K."/>
            <person name="Wolfe A.J."/>
        </authorList>
    </citation>
    <scope>NUCLEOTIDE SEQUENCE [LARGE SCALE GENOMIC DNA]</scope>
    <source>
        <strain evidence="8 9">UMB0319</strain>
    </source>
</reference>
<dbReference type="GeneID" id="81707531"/>
<evidence type="ECO:0000256" key="6">
    <source>
        <dbReference type="PIRSR" id="PIRSR000097-3"/>
    </source>
</evidence>
<dbReference type="EMBL" id="PKHA01000001">
    <property type="protein sequence ID" value="PKY99510.1"/>
    <property type="molecule type" value="Genomic_DNA"/>
</dbReference>
<evidence type="ECO:0000256" key="3">
    <source>
        <dbReference type="ARBA" id="ARBA00023002"/>
    </source>
</evidence>
<evidence type="ECO:0000256" key="2">
    <source>
        <dbReference type="ARBA" id="ARBA00022857"/>
    </source>
</evidence>
<dbReference type="PANTHER" id="PTHR43827">
    <property type="entry name" value="2,5-DIKETO-D-GLUCONIC ACID REDUCTASE"/>
    <property type="match status" value="1"/>
</dbReference>
<dbReference type="GO" id="GO:0016616">
    <property type="term" value="F:oxidoreductase activity, acting on the CH-OH group of donors, NAD or NADP as acceptor"/>
    <property type="evidence" value="ECO:0007669"/>
    <property type="project" value="UniProtKB-ARBA"/>
</dbReference>
<feature type="domain" description="NADP-dependent oxidoreductase" evidence="7">
    <location>
        <begin position="13"/>
        <end position="261"/>
    </location>
</feature>
<feature type="site" description="Lowers pKa of active site Tyr" evidence="6">
    <location>
        <position position="75"/>
    </location>
</feature>
<dbReference type="FunFam" id="3.20.20.100:FF:000002">
    <property type="entry name" value="2,5-diketo-D-gluconic acid reductase A"/>
    <property type="match status" value="1"/>
</dbReference>
<evidence type="ECO:0000313" key="8">
    <source>
        <dbReference type="EMBL" id="PKY99510.1"/>
    </source>
</evidence>
<evidence type="ECO:0000256" key="5">
    <source>
        <dbReference type="PIRSR" id="PIRSR000097-2"/>
    </source>
</evidence>
<organism evidence="8 9">
    <name type="scientific">Actinomyces urogenitalis</name>
    <dbReference type="NCBI Taxonomy" id="103621"/>
    <lineage>
        <taxon>Bacteria</taxon>
        <taxon>Bacillati</taxon>
        <taxon>Actinomycetota</taxon>
        <taxon>Actinomycetes</taxon>
        <taxon>Actinomycetales</taxon>
        <taxon>Actinomycetaceae</taxon>
        <taxon>Actinomyces</taxon>
    </lineage>
</organism>
<gene>
    <name evidence="8" type="ORF">CYJ26_01030</name>
</gene>
<dbReference type="InterPro" id="IPR020471">
    <property type="entry name" value="AKR"/>
</dbReference>
<protein>
    <submittedName>
        <fullName evidence="8">Aldo/keto reductase</fullName>
    </submittedName>
</protein>
<keyword evidence="3" id="KW-0560">Oxidoreductase</keyword>
<dbReference type="PRINTS" id="PR00069">
    <property type="entry name" value="ALDKETRDTASE"/>
</dbReference>
<evidence type="ECO:0000256" key="4">
    <source>
        <dbReference type="PIRSR" id="PIRSR000097-1"/>
    </source>
</evidence>
<feature type="binding site" evidence="5">
    <location>
        <position position="109"/>
    </location>
    <ligand>
        <name>substrate</name>
    </ligand>
</feature>
<dbReference type="PIRSF" id="PIRSF000097">
    <property type="entry name" value="AKR"/>
    <property type="match status" value="1"/>
</dbReference>
<dbReference type="AlphaFoldDB" id="A0A2I1KV54"/>
<dbReference type="InterPro" id="IPR036812">
    <property type="entry name" value="NAD(P)_OxRdtase_dom_sf"/>
</dbReference>
<sequence>MSDAIRPLSLPAIGFGTYNLRGRAGAQAVTSAIEVGYRLIDSAFSYENEGCVADGVAGAVEAGLACREEIVVTSKVPGRYYGYEQGLAAVEESVSRMRPIGAIDLYLLHWPNPAQNKYVETWRALIEARERGLVRHIGVSNFLPEHIEGLEGETGVLPEVNQIESHPFFPNTEQIAYNASRGITTEAWSPLGRKSDILSNPVVAEVAAAHSASPAQAILAWHVARGVTAIPKSSTRARQEENLASASLRLTPEEIGRITALGDGGHRLAGQDPATYEEL</sequence>
<dbReference type="InterPro" id="IPR018170">
    <property type="entry name" value="Aldo/ket_reductase_CS"/>
</dbReference>
<evidence type="ECO:0000259" key="7">
    <source>
        <dbReference type="Pfam" id="PF00248"/>
    </source>
</evidence>
<dbReference type="PROSITE" id="PS00062">
    <property type="entry name" value="ALDOKETO_REDUCTASE_2"/>
    <property type="match status" value="1"/>
</dbReference>
<dbReference type="InterPro" id="IPR023210">
    <property type="entry name" value="NADP_OxRdtase_dom"/>
</dbReference>
<evidence type="ECO:0000256" key="1">
    <source>
        <dbReference type="ARBA" id="ARBA00007905"/>
    </source>
</evidence>
<dbReference type="Pfam" id="PF00248">
    <property type="entry name" value="Aldo_ket_red"/>
    <property type="match status" value="1"/>
</dbReference>
<name>A0A2I1KV54_9ACTO</name>
<dbReference type="Gene3D" id="3.20.20.100">
    <property type="entry name" value="NADP-dependent oxidoreductase domain"/>
    <property type="match status" value="1"/>
</dbReference>